<comment type="similarity">
    <text evidence="5">Belongs to the SAT4 family.</text>
</comment>
<keyword evidence="10" id="KW-1185">Reference proteome</keyword>
<dbReference type="GO" id="GO:0016020">
    <property type="term" value="C:membrane"/>
    <property type="evidence" value="ECO:0007669"/>
    <property type="project" value="UniProtKB-SubCell"/>
</dbReference>
<evidence type="ECO:0000256" key="5">
    <source>
        <dbReference type="ARBA" id="ARBA00038359"/>
    </source>
</evidence>
<name>A0A9N9KSZ7_9HELO</name>
<feature type="transmembrane region" description="Helical" evidence="7">
    <location>
        <begin position="131"/>
        <end position="151"/>
    </location>
</feature>
<dbReference type="OrthoDB" id="5022096at2759"/>
<evidence type="ECO:0000256" key="6">
    <source>
        <dbReference type="SAM" id="MobiDB-lite"/>
    </source>
</evidence>
<organism evidence="9 10">
    <name type="scientific">Hymenoscyphus fraxineus</name>
    <dbReference type="NCBI Taxonomy" id="746836"/>
    <lineage>
        <taxon>Eukaryota</taxon>
        <taxon>Fungi</taxon>
        <taxon>Dikarya</taxon>
        <taxon>Ascomycota</taxon>
        <taxon>Pezizomycotina</taxon>
        <taxon>Leotiomycetes</taxon>
        <taxon>Helotiales</taxon>
        <taxon>Helotiaceae</taxon>
        <taxon>Hymenoscyphus</taxon>
    </lineage>
</organism>
<evidence type="ECO:0000256" key="1">
    <source>
        <dbReference type="ARBA" id="ARBA00004141"/>
    </source>
</evidence>
<dbReference type="AlphaFoldDB" id="A0A9N9KSZ7"/>
<dbReference type="PANTHER" id="PTHR33048:SF96">
    <property type="entry name" value="INTEGRAL MEMBRANE PROTEIN"/>
    <property type="match status" value="1"/>
</dbReference>
<comment type="subcellular location">
    <subcellularLocation>
        <location evidence="1">Membrane</location>
        <topology evidence="1">Multi-pass membrane protein</topology>
    </subcellularLocation>
</comment>
<evidence type="ECO:0000259" key="8">
    <source>
        <dbReference type="Pfam" id="PF20684"/>
    </source>
</evidence>
<sequence>MASMVDVTMDVPDESKGPTLLVLTCVLTAFSIMTTCLRVWARYRRSLIGWDDMTIAICMLLSVGRTIIQIVSVKAGNGRHKPYLTTAQYQYVNFLTWATQLFLFVAICILKCSICLLILRIKKTKLLRQCLIGMMGGLILTNGLCLIVLLAECDPVKKYWVPKTPGKCWDTRVRIYSIYAQVAYSVITDVICTSLPVVVLWNVKIKLHLKIAVSCLMSLGLIATICAVVRATSLGTVVTDLSYDYCIAAIWANTELHIGIIATNLSLSRSIYAYYSGRESIDDSELSASNIGPRSGTFGRKSRSRGTLDSRGWMKSRTDEEDNYTLDCKSSEGIGAMGNGSTNVVGRGSMGSAGSEIPLGAVIKKTTEVHVTEEKGRVKSYDQVTQERWNQDIGSAR</sequence>
<reference evidence="9" key="1">
    <citation type="submission" date="2021-07" db="EMBL/GenBank/DDBJ databases">
        <authorList>
            <person name="Durling M."/>
        </authorList>
    </citation>
    <scope>NUCLEOTIDE SEQUENCE</scope>
</reference>
<evidence type="ECO:0000256" key="3">
    <source>
        <dbReference type="ARBA" id="ARBA00022989"/>
    </source>
</evidence>
<dbReference type="Pfam" id="PF20684">
    <property type="entry name" value="Fung_rhodopsin"/>
    <property type="match status" value="1"/>
</dbReference>
<dbReference type="InterPro" id="IPR052337">
    <property type="entry name" value="SAT4-like"/>
</dbReference>
<comment type="caution">
    <text evidence="9">The sequence shown here is derived from an EMBL/GenBank/DDBJ whole genome shotgun (WGS) entry which is preliminary data.</text>
</comment>
<evidence type="ECO:0000256" key="7">
    <source>
        <dbReference type="SAM" id="Phobius"/>
    </source>
</evidence>
<feature type="domain" description="Rhodopsin" evidence="8">
    <location>
        <begin position="37"/>
        <end position="272"/>
    </location>
</feature>
<protein>
    <recommendedName>
        <fullName evidence="8">Rhodopsin domain-containing protein</fullName>
    </recommendedName>
</protein>
<dbReference type="InterPro" id="IPR049326">
    <property type="entry name" value="Rhodopsin_dom_fungi"/>
</dbReference>
<feature type="region of interest" description="Disordered" evidence="6">
    <location>
        <begin position="292"/>
        <end position="316"/>
    </location>
</feature>
<evidence type="ECO:0000256" key="4">
    <source>
        <dbReference type="ARBA" id="ARBA00023136"/>
    </source>
</evidence>
<evidence type="ECO:0000313" key="9">
    <source>
        <dbReference type="EMBL" id="CAG8952561.1"/>
    </source>
</evidence>
<gene>
    <name evidence="9" type="ORF">HYFRA_00009666</name>
</gene>
<feature type="transmembrane region" description="Helical" evidence="7">
    <location>
        <begin position="20"/>
        <end position="41"/>
    </location>
</feature>
<keyword evidence="2 7" id="KW-0812">Transmembrane</keyword>
<dbReference type="EMBL" id="CAJVRL010000046">
    <property type="protein sequence ID" value="CAG8952561.1"/>
    <property type="molecule type" value="Genomic_DNA"/>
</dbReference>
<feature type="transmembrane region" description="Helical" evidence="7">
    <location>
        <begin position="91"/>
        <end position="119"/>
    </location>
</feature>
<keyword evidence="4 7" id="KW-0472">Membrane</keyword>
<dbReference type="PANTHER" id="PTHR33048">
    <property type="entry name" value="PTH11-LIKE INTEGRAL MEMBRANE PROTEIN (AFU_ORTHOLOGUE AFUA_5G11245)"/>
    <property type="match status" value="1"/>
</dbReference>
<evidence type="ECO:0000313" key="10">
    <source>
        <dbReference type="Proteomes" id="UP000696280"/>
    </source>
</evidence>
<dbReference type="Proteomes" id="UP000696280">
    <property type="component" value="Unassembled WGS sequence"/>
</dbReference>
<feature type="transmembrane region" description="Helical" evidence="7">
    <location>
        <begin position="178"/>
        <end position="199"/>
    </location>
</feature>
<feature type="transmembrane region" description="Helical" evidence="7">
    <location>
        <begin position="211"/>
        <end position="231"/>
    </location>
</feature>
<evidence type="ECO:0000256" key="2">
    <source>
        <dbReference type="ARBA" id="ARBA00022692"/>
    </source>
</evidence>
<feature type="transmembrane region" description="Helical" evidence="7">
    <location>
        <begin position="53"/>
        <end position="71"/>
    </location>
</feature>
<keyword evidence="3 7" id="KW-1133">Transmembrane helix</keyword>
<proteinExistence type="inferred from homology"/>
<accession>A0A9N9KSZ7</accession>